<dbReference type="Proteomes" id="UP000605024">
    <property type="component" value="Unassembled WGS sequence"/>
</dbReference>
<evidence type="ECO:0000313" key="6">
    <source>
        <dbReference type="Proteomes" id="UP000605024"/>
    </source>
</evidence>
<dbReference type="PANTHER" id="PTHR33420">
    <property type="entry name" value="FIMBRIAL SUBUNIT ELFA-RELATED"/>
    <property type="match status" value="1"/>
</dbReference>
<dbReference type="AlphaFoldDB" id="A0A1R0FXQ7"/>
<name>A0A1R0FXQ7_CITBR</name>
<dbReference type="Pfam" id="PF00419">
    <property type="entry name" value="Fimbrial"/>
    <property type="match status" value="1"/>
</dbReference>
<dbReference type="SUPFAM" id="SSF49401">
    <property type="entry name" value="Bacterial adhesins"/>
    <property type="match status" value="1"/>
</dbReference>
<sequence length="190" mass="20011">MNKITKSIAVSLIALSAGSAWATDGTIEFTGEILTSTCEFSNGDVINVELGHYAAAQFKSVGDRSPAIPVDIPLKNCPTTPWEHVDGTTDNSFQVWLETRAGGTVANHDDLVAVSSLDTPATGVGIRIDRASDGQQMSLNKLTTPKVSFTPEADGTTTVGLQAYYVSTVDSSLITPGEANASVDVTIDYR</sequence>
<dbReference type="InterPro" id="IPR008966">
    <property type="entry name" value="Adhesion_dom_sf"/>
</dbReference>
<reference evidence="3" key="2">
    <citation type="submission" date="2020-09" db="EMBL/GenBank/DDBJ databases">
        <title>Characterization of IncC plasmids in Enterobacterales of food-producing animals originating from China.</title>
        <authorList>
            <person name="Zhang Y."/>
            <person name="Lei C.-W."/>
        </authorList>
    </citation>
    <scope>NUCLEOTIDE SEQUENCE</scope>
    <source>
        <strain evidence="3">CC1</strain>
    </source>
</reference>
<evidence type="ECO:0000313" key="3">
    <source>
        <dbReference type="EMBL" id="MBD3124617.1"/>
    </source>
</evidence>
<dbReference type="GO" id="GO:0009289">
    <property type="term" value="C:pilus"/>
    <property type="evidence" value="ECO:0007669"/>
    <property type="project" value="InterPro"/>
</dbReference>
<proteinExistence type="predicted"/>
<reference evidence="4 5" key="1">
    <citation type="submission" date="2017-01" db="EMBL/GenBank/DDBJ databases">
        <title>First report of the plasmid-mediated mcr-1 gene in Citrobacter freudii.</title>
        <authorList>
            <person name="Liu J."/>
            <person name="Yang Y."/>
            <person name="Li Y."/>
            <person name="Liu D."/>
            <person name="Tuo H."/>
            <person name="Davis M."/>
            <person name="Zhang A."/>
        </authorList>
    </citation>
    <scope>NUCLEOTIDE SEQUENCE [LARGE SCALE GENOMIC DNA]</scope>
    <source>
        <strain evidence="4 5">SCC4</strain>
    </source>
</reference>
<dbReference type="RefSeq" id="WP_016157146.1">
    <property type="nucleotide sequence ID" value="NZ_CP022049.2"/>
</dbReference>
<dbReference type="Proteomes" id="UP000185597">
    <property type="component" value="Unassembled WGS sequence"/>
</dbReference>
<dbReference type="EMBL" id="JACXSK010000012">
    <property type="protein sequence ID" value="MBD3124617.1"/>
    <property type="molecule type" value="Genomic_DNA"/>
</dbReference>
<dbReference type="InterPro" id="IPR036937">
    <property type="entry name" value="Adhesion_dom_fimbrial_sf"/>
</dbReference>
<accession>A0A1R0FXQ7</accession>
<dbReference type="InterPro" id="IPR050263">
    <property type="entry name" value="Bact_Fimbrial_Adh_Pro"/>
</dbReference>
<dbReference type="OrthoDB" id="6466381at2"/>
<gene>
    <name evidence="4" type="ORF">BWD41_08735</name>
    <name evidence="3" type="ORF">ID160_18265</name>
</gene>
<evidence type="ECO:0000313" key="4">
    <source>
        <dbReference type="EMBL" id="OLY69378.1"/>
    </source>
</evidence>
<protein>
    <submittedName>
        <fullName evidence="3 4">Fimbrial protein</fullName>
    </submittedName>
</protein>
<comment type="caution">
    <text evidence="3">The sequence shown here is derived from an EMBL/GenBank/DDBJ whole genome shotgun (WGS) entry which is preliminary data.</text>
</comment>
<keyword evidence="1" id="KW-0732">Signal</keyword>
<dbReference type="Gene3D" id="2.60.40.1090">
    <property type="entry name" value="Fimbrial-type adhesion domain"/>
    <property type="match status" value="1"/>
</dbReference>
<evidence type="ECO:0000259" key="2">
    <source>
        <dbReference type="Pfam" id="PF00419"/>
    </source>
</evidence>
<evidence type="ECO:0000313" key="5">
    <source>
        <dbReference type="Proteomes" id="UP000185597"/>
    </source>
</evidence>
<dbReference type="EMBL" id="MTCP01000003">
    <property type="protein sequence ID" value="OLY69378.1"/>
    <property type="molecule type" value="Genomic_DNA"/>
</dbReference>
<dbReference type="GO" id="GO:0043709">
    <property type="term" value="P:cell adhesion involved in single-species biofilm formation"/>
    <property type="evidence" value="ECO:0007669"/>
    <property type="project" value="TreeGrafter"/>
</dbReference>
<feature type="signal peptide" evidence="1">
    <location>
        <begin position="1"/>
        <end position="22"/>
    </location>
</feature>
<evidence type="ECO:0000256" key="1">
    <source>
        <dbReference type="SAM" id="SignalP"/>
    </source>
</evidence>
<dbReference type="PANTHER" id="PTHR33420:SF26">
    <property type="entry name" value="FIMBRIAL SUBUNIT"/>
    <property type="match status" value="1"/>
</dbReference>
<feature type="domain" description="Fimbrial-type adhesion" evidence="2">
    <location>
        <begin position="27"/>
        <end position="189"/>
    </location>
</feature>
<organism evidence="3 6">
    <name type="scientific">Citrobacter braakii</name>
    <dbReference type="NCBI Taxonomy" id="57706"/>
    <lineage>
        <taxon>Bacteria</taxon>
        <taxon>Pseudomonadati</taxon>
        <taxon>Pseudomonadota</taxon>
        <taxon>Gammaproteobacteria</taxon>
        <taxon>Enterobacterales</taxon>
        <taxon>Enterobacteriaceae</taxon>
        <taxon>Citrobacter</taxon>
        <taxon>Citrobacter freundii complex</taxon>
    </lineage>
</organism>
<dbReference type="InterPro" id="IPR000259">
    <property type="entry name" value="Adhesion_dom_fimbrial"/>
</dbReference>
<feature type="chain" id="PRO_5040671908" evidence="1">
    <location>
        <begin position="23"/>
        <end position="190"/>
    </location>
</feature>